<dbReference type="InterPro" id="IPR043168">
    <property type="entry name" value="DegV_C"/>
</dbReference>
<dbReference type="GO" id="GO:0008289">
    <property type="term" value="F:lipid binding"/>
    <property type="evidence" value="ECO:0007669"/>
    <property type="project" value="UniProtKB-KW"/>
</dbReference>
<dbReference type="Gene3D" id="3.30.1180.10">
    <property type="match status" value="1"/>
</dbReference>
<dbReference type="AlphaFoldDB" id="A0A6N7XSN5"/>
<name>A0A6N7XSN5_9ACTN</name>
<proteinExistence type="predicted"/>
<dbReference type="Pfam" id="PF02645">
    <property type="entry name" value="DegV"/>
    <property type="match status" value="1"/>
</dbReference>
<dbReference type="PANTHER" id="PTHR33434:SF2">
    <property type="entry name" value="FATTY ACID-BINDING PROTEIN TM_1468"/>
    <property type="match status" value="1"/>
</dbReference>
<dbReference type="SUPFAM" id="SSF82549">
    <property type="entry name" value="DAK1/DegV-like"/>
    <property type="match status" value="1"/>
</dbReference>
<dbReference type="NCBIfam" id="TIGR00762">
    <property type="entry name" value="DegV"/>
    <property type="match status" value="1"/>
</dbReference>
<keyword evidence="3" id="KW-1185">Reference proteome</keyword>
<evidence type="ECO:0000313" key="3">
    <source>
        <dbReference type="Proteomes" id="UP000469325"/>
    </source>
</evidence>
<keyword evidence="1" id="KW-0446">Lipid-binding</keyword>
<dbReference type="InterPro" id="IPR050270">
    <property type="entry name" value="DegV_domain_contain"/>
</dbReference>
<dbReference type="PROSITE" id="PS51482">
    <property type="entry name" value="DEGV"/>
    <property type="match status" value="1"/>
</dbReference>
<evidence type="ECO:0000313" key="2">
    <source>
        <dbReference type="EMBL" id="MST72371.1"/>
    </source>
</evidence>
<reference evidence="2 3" key="1">
    <citation type="submission" date="2019-08" db="EMBL/GenBank/DDBJ databases">
        <title>In-depth cultivation of the pig gut microbiome towards novel bacterial diversity and tailored functional studies.</title>
        <authorList>
            <person name="Wylensek D."/>
            <person name="Hitch T.C.A."/>
            <person name="Clavel T."/>
        </authorList>
    </citation>
    <scope>NUCLEOTIDE SEQUENCE [LARGE SCALE GENOMIC DNA]</scope>
    <source>
        <strain evidence="2 3">CA-Schmier-601-WT-1</strain>
    </source>
</reference>
<dbReference type="Proteomes" id="UP000469325">
    <property type="component" value="Unassembled WGS sequence"/>
</dbReference>
<dbReference type="PANTHER" id="PTHR33434">
    <property type="entry name" value="DEGV DOMAIN-CONTAINING PROTEIN DR_1986-RELATED"/>
    <property type="match status" value="1"/>
</dbReference>
<dbReference type="Gene3D" id="3.40.50.10170">
    <property type="match status" value="1"/>
</dbReference>
<comment type="caution">
    <text evidence="2">The sequence shown here is derived from an EMBL/GenBank/DDBJ whole genome shotgun (WGS) entry which is preliminary data.</text>
</comment>
<dbReference type="RefSeq" id="WP_154434366.1">
    <property type="nucleotide sequence ID" value="NZ_VUNC01000002.1"/>
</dbReference>
<protein>
    <submittedName>
        <fullName evidence="2">DegV family protein</fullName>
    </submittedName>
</protein>
<sequence length="280" mass="29817">MTVRVITDSASDITGFDHASLTVLPLTVAFGDTVYRDGVDLSSERFFELLVESDEIPSTGAVSPGAFAEAFDRAHEAGEDVVAVTLSSRLSGTWQSAMVAAEGRPWVYVVDSLNVCIGEQVLVEYALMQVERGLSAAEVARLTQEARDDVHVLALLDTLEYLRRGGRIGSAAAGMGALLAIKPVVAVHDGRVELVGKARGSKNGRNLLVQLVREHPVDFHRPFALACSEGGERTLRKYVDDSHELWEGMVEGLPICSVGATIGTHVGPGAIAVAFFSQGA</sequence>
<dbReference type="EMBL" id="VUNC01000002">
    <property type="protein sequence ID" value="MST72371.1"/>
    <property type="molecule type" value="Genomic_DNA"/>
</dbReference>
<dbReference type="InterPro" id="IPR003797">
    <property type="entry name" value="DegV"/>
</dbReference>
<accession>A0A6N7XSN5</accession>
<gene>
    <name evidence="2" type="ORF">FYJ68_04510</name>
</gene>
<evidence type="ECO:0000256" key="1">
    <source>
        <dbReference type="ARBA" id="ARBA00023121"/>
    </source>
</evidence>
<organism evidence="2 3">
    <name type="scientific">Olsenella porci</name>
    <dbReference type="NCBI Taxonomy" id="2652279"/>
    <lineage>
        <taxon>Bacteria</taxon>
        <taxon>Bacillati</taxon>
        <taxon>Actinomycetota</taxon>
        <taxon>Coriobacteriia</taxon>
        <taxon>Coriobacteriales</taxon>
        <taxon>Atopobiaceae</taxon>
        <taxon>Olsenella</taxon>
    </lineage>
</organism>